<organism evidence="1 2">
    <name type="scientific">Bacillus thermotolerans</name>
    <name type="common">Quasibacillus thermotolerans</name>
    <dbReference type="NCBI Taxonomy" id="1221996"/>
    <lineage>
        <taxon>Bacteria</taxon>
        <taxon>Bacillati</taxon>
        <taxon>Bacillota</taxon>
        <taxon>Bacilli</taxon>
        <taxon>Bacillales</taxon>
        <taxon>Bacillaceae</taxon>
        <taxon>Bacillus</taxon>
    </lineage>
</organism>
<gene>
    <name evidence="1" type="ORF">QY95_00399</name>
</gene>
<reference evidence="1" key="1">
    <citation type="submission" date="2015-02" db="EMBL/GenBank/DDBJ databases">
        <title>Genome Assembly of Bacillaceae bacterium MTCC 8252.</title>
        <authorList>
            <person name="Verma A."/>
            <person name="Khatri I."/>
            <person name="Mual P."/>
            <person name="Subramanian S."/>
            <person name="Krishnamurthi S."/>
        </authorList>
    </citation>
    <scope>NUCLEOTIDE SEQUENCE [LARGE SCALE GENOMIC DNA]</scope>
    <source>
        <strain evidence="1">MTCC 8252</strain>
    </source>
</reference>
<protein>
    <submittedName>
        <fullName evidence="1">Oleate hydratase</fullName>
    </submittedName>
</protein>
<comment type="caution">
    <text evidence="1">The sequence shown here is derived from an EMBL/GenBank/DDBJ whole genome shotgun (WGS) entry which is preliminary data.</text>
</comment>
<sequence length="76" mass="8926">MEAVYQLLEVDRGVPEVYASEFDARVLIDAYYQLNDRKSLPELVNNNFLKRSVLKNAMKKIQGTFIEELLRKHKLL</sequence>
<dbReference type="EMBL" id="JWIR02000136">
    <property type="protein sequence ID" value="KKB33083.1"/>
    <property type="molecule type" value="Genomic_DNA"/>
</dbReference>
<proteinExistence type="predicted"/>
<evidence type="ECO:0000313" key="2">
    <source>
        <dbReference type="Proteomes" id="UP000031563"/>
    </source>
</evidence>
<dbReference type="Proteomes" id="UP000031563">
    <property type="component" value="Unassembled WGS sequence"/>
</dbReference>
<dbReference type="AlphaFoldDB" id="A0A0F5HIM8"/>
<evidence type="ECO:0000313" key="1">
    <source>
        <dbReference type="EMBL" id="KKB33083.1"/>
    </source>
</evidence>
<accession>A0A0F5HIM8</accession>
<name>A0A0F5HIM8_BACTR</name>
<keyword evidence="2" id="KW-1185">Reference proteome</keyword>